<dbReference type="AlphaFoldDB" id="A0A840N1R3"/>
<proteinExistence type="predicted"/>
<comment type="caution">
    <text evidence="1">The sequence shown here is derived from an EMBL/GenBank/DDBJ whole genome shotgun (WGS) entry which is preliminary data.</text>
</comment>
<dbReference type="Proteomes" id="UP000521227">
    <property type="component" value="Unassembled WGS sequence"/>
</dbReference>
<accession>A0A840N1R3</accession>
<evidence type="ECO:0000313" key="1">
    <source>
        <dbReference type="EMBL" id="MBB5052872.1"/>
    </source>
</evidence>
<protein>
    <submittedName>
        <fullName evidence="1">Uncharacterized protein</fullName>
    </submittedName>
</protein>
<gene>
    <name evidence="1" type="ORF">HNQ36_002863</name>
</gene>
<organism evidence="1 2">
    <name type="scientific">Afipia massiliensis</name>
    <dbReference type="NCBI Taxonomy" id="211460"/>
    <lineage>
        <taxon>Bacteria</taxon>
        <taxon>Pseudomonadati</taxon>
        <taxon>Pseudomonadota</taxon>
        <taxon>Alphaproteobacteria</taxon>
        <taxon>Hyphomicrobiales</taxon>
        <taxon>Nitrobacteraceae</taxon>
        <taxon>Afipia</taxon>
    </lineage>
</organism>
<name>A0A840N1R3_9BRAD</name>
<reference evidence="1 2" key="1">
    <citation type="submission" date="2020-08" db="EMBL/GenBank/DDBJ databases">
        <title>Genomic Encyclopedia of Type Strains, Phase IV (KMG-IV): sequencing the most valuable type-strain genomes for metagenomic binning, comparative biology and taxonomic classification.</title>
        <authorList>
            <person name="Goeker M."/>
        </authorList>
    </citation>
    <scope>NUCLEOTIDE SEQUENCE [LARGE SCALE GENOMIC DNA]</scope>
    <source>
        <strain evidence="1 2">DSM 17498</strain>
    </source>
</reference>
<sequence>MRDTFALGGEGPTIFYQKLAECGCIQHLLRQNFLQLGILVLVPLQSLGLGNIHATIFGFQ</sequence>
<dbReference type="EMBL" id="JACHIJ010000004">
    <property type="protein sequence ID" value="MBB5052872.1"/>
    <property type="molecule type" value="Genomic_DNA"/>
</dbReference>
<evidence type="ECO:0000313" key="2">
    <source>
        <dbReference type="Proteomes" id="UP000521227"/>
    </source>
</evidence>